<comment type="similarity">
    <text evidence="3 7">Belongs to the cytochrome c oxidase VIIc family.</text>
</comment>
<dbReference type="GO" id="GO:0045277">
    <property type="term" value="C:respiratory chain complex IV"/>
    <property type="evidence" value="ECO:0007669"/>
    <property type="project" value="UniProtKB-UniRule"/>
</dbReference>
<evidence type="ECO:0000256" key="2">
    <source>
        <dbReference type="ARBA" id="ARBA00004673"/>
    </source>
</evidence>
<dbReference type="Pfam" id="PF02935">
    <property type="entry name" value="COX7C"/>
    <property type="match status" value="1"/>
</dbReference>
<dbReference type="InterPro" id="IPR004202">
    <property type="entry name" value="COX7C/Cox8"/>
</dbReference>
<dbReference type="EMBL" id="MCFE01001177">
    <property type="protein sequence ID" value="ORX64781.1"/>
    <property type="molecule type" value="Genomic_DNA"/>
</dbReference>
<keyword evidence="9" id="KW-1185">Reference proteome</keyword>
<dbReference type="SUPFAM" id="SSF81427">
    <property type="entry name" value="Mitochondrial cytochrome c oxidase subunit VIIc (aka VIIIa)"/>
    <property type="match status" value="1"/>
</dbReference>
<dbReference type="STRING" id="1314790.A0A1Y1VU11"/>
<dbReference type="UniPathway" id="UPA00705"/>
<protein>
    <recommendedName>
        <fullName evidence="7">Cytochrome c oxidase subunit 8, mitochondrial</fullName>
    </recommendedName>
    <alternativeName>
        <fullName evidence="7">Cytochrome c oxidase polypeptide VIII</fullName>
    </alternativeName>
</protein>
<organism evidence="8 9">
    <name type="scientific">Basidiobolus meristosporus CBS 931.73</name>
    <dbReference type="NCBI Taxonomy" id="1314790"/>
    <lineage>
        <taxon>Eukaryota</taxon>
        <taxon>Fungi</taxon>
        <taxon>Fungi incertae sedis</taxon>
        <taxon>Zoopagomycota</taxon>
        <taxon>Entomophthoromycotina</taxon>
        <taxon>Basidiobolomycetes</taxon>
        <taxon>Basidiobolales</taxon>
        <taxon>Basidiobolaceae</taxon>
        <taxon>Basidiobolus</taxon>
    </lineage>
</organism>
<comment type="caution">
    <text evidence="8">The sequence shown here is derived from an EMBL/GenBank/DDBJ whole genome shotgun (WGS) entry which is preliminary data.</text>
</comment>
<comment type="function">
    <text evidence="7">Component of the cytochrome c oxidase, the last enzyme in the mitochondrial electron transport chain which drives oxidative phosphorylation. The respiratory chain contains 3 multisubunit complexes succinate dehydrogenase (complex II, CII), ubiquinol-cytochrome c oxidoreductase (cytochrome b-c1 complex, complex III, CIII) and cytochrome c oxidase (complex IV, CIV), that cooperate to transfer electrons derived from NADH and succinate to molecular oxygen, creating an electrochemical gradient over the inner membrane that drives transmembrane transport and the ATP synthase. Cytochrome c oxidase is the component of the respiratory chain that catalyzes the reduction of oxygen to water. Electrons originating from reduced cytochrome c in the intermembrane space (IMS) are transferred via the dinuclear copper A center (CU(A)) of subunit 2 and heme A of subunit 1 to the active site in subunit 1, a binuclear center (BNC) formed by heme A3 and copper B (CU(B)). The BNC reduces molecular oxygen to 2 water molecules using 4 electrons from cytochrome c in the IMS and 4 protons from the mitochondrial matrix.</text>
</comment>
<evidence type="ECO:0000313" key="9">
    <source>
        <dbReference type="Proteomes" id="UP000193498"/>
    </source>
</evidence>
<evidence type="ECO:0000256" key="3">
    <source>
        <dbReference type="ARBA" id="ARBA00010514"/>
    </source>
</evidence>
<gene>
    <name evidence="8" type="ORF">K493DRAFT_321952</name>
</gene>
<evidence type="ECO:0000256" key="7">
    <source>
        <dbReference type="RuleBase" id="RU368123"/>
    </source>
</evidence>
<keyword evidence="7" id="KW-0809">Transit peptide</keyword>
<accession>A0A1Y1VU11</accession>
<proteinExistence type="inferred from homology"/>
<dbReference type="Proteomes" id="UP000193498">
    <property type="component" value="Unassembled WGS sequence"/>
</dbReference>
<evidence type="ECO:0000256" key="4">
    <source>
        <dbReference type="ARBA" id="ARBA00022792"/>
    </source>
</evidence>
<dbReference type="Gene3D" id="4.10.49.10">
    <property type="entry name" value="Cytochrome c oxidase subunit VIIc"/>
    <property type="match status" value="1"/>
</dbReference>
<keyword evidence="4 7" id="KW-0999">Mitochondrion inner membrane</keyword>
<feature type="transmembrane region" description="Helical" evidence="7">
    <location>
        <begin position="36"/>
        <end position="57"/>
    </location>
</feature>
<dbReference type="InterPro" id="IPR036636">
    <property type="entry name" value="COX7C/Cox8_sf"/>
</dbReference>
<evidence type="ECO:0000256" key="5">
    <source>
        <dbReference type="ARBA" id="ARBA00023128"/>
    </source>
</evidence>
<evidence type="ECO:0000313" key="8">
    <source>
        <dbReference type="EMBL" id="ORX64781.1"/>
    </source>
</evidence>
<keyword evidence="5 7" id="KW-0496">Mitochondrion</keyword>
<dbReference type="GO" id="GO:0005743">
    <property type="term" value="C:mitochondrial inner membrane"/>
    <property type="evidence" value="ECO:0007669"/>
    <property type="project" value="UniProtKB-SubCell"/>
</dbReference>
<evidence type="ECO:0000256" key="1">
    <source>
        <dbReference type="ARBA" id="ARBA00004434"/>
    </source>
</evidence>
<evidence type="ECO:0000256" key="6">
    <source>
        <dbReference type="ARBA" id="ARBA00023136"/>
    </source>
</evidence>
<sequence>MSVFARAAIRSRSLVRPTSPENGAHLPFDVKKKKALAVKMVSFFGLGYALPFIASAWQLSKSQ</sequence>
<dbReference type="AlphaFoldDB" id="A0A1Y1VU11"/>
<comment type="subcellular location">
    <subcellularLocation>
        <location evidence="1 7">Mitochondrion inner membrane</location>
        <topology evidence="1 7">Single-pass membrane protein</topology>
    </subcellularLocation>
</comment>
<comment type="pathway">
    <text evidence="2 7">Energy metabolism; oxidative phosphorylation.</text>
</comment>
<keyword evidence="7" id="KW-1133">Transmembrane helix</keyword>
<name>A0A1Y1VU11_9FUNG</name>
<dbReference type="InParanoid" id="A0A1Y1VU11"/>
<comment type="subunit">
    <text evidence="7">Component of the cytochrome c oxidase (complex IV, CIV), a multisubunit enzyme composed of a catalytic core of 3 subunits and several supernumerary subunits. The complex exists as a monomer or a dimer and forms supercomplexes (SCs) in the inner mitochondrial membrane with ubiquinol-cytochrome c oxidoreductase (cytochrome b-c1 complex, complex III, CIII).</text>
</comment>
<reference evidence="8 9" key="1">
    <citation type="submission" date="2016-07" db="EMBL/GenBank/DDBJ databases">
        <title>Pervasive Adenine N6-methylation of Active Genes in Fungi.</title>
        <authorList>
            <consortium name="DOE Joint Genome Institute"/>
            <person name="Mondo S.J."/>
            <person name="Dannebaum R.O."/>
            <person name="Kuo R.C."/>
            <person name="Labutti K."/>
            <person name="Haridas S."/>
            <person name="Kuo A."/>
            <person name="Salamov A."/>
            <person name="Ahrendt S.R."/>
            <person name="Lipzen A."/>
            <person name="Sullivan W."/>
            <person name="Andreopoulos W.B."/>
            <person name="Clum A."/>
            <person name="Lindquist E."/>
            <person name="Daum C."/>
            <person name="Ramamoorthy G.K."/>
            <person name="Gryganskyi A."/>
            <person name="Culley D."/>
            <person name="Magnuson J.K."/>
            <person name="James T.Y."/>
            <person name="O'Malley M.A."/>
            <person name="Stajich J.E."/>
            <person name="Spatafora J.W."/>
            <person name="Visel A."/>
            <person name="Grigoriev I.V."/>
        </authorList>
    </citation>
    <scope>NUCLEOTIDE SEQUENCE [LARGE SCALE GENOMIC DNA]</scope>
    <source>
        <strain evidence="8 9">CBS 931.73</strain>
    </source>
</reference>
<keyword evidence="6 7" id="KW-0472">Membrane</keyword>
<dbReference type="GO" id="GO:0006123">
    <property type="term" value="P:mitochondrial electron transport, cytochrome c to oxygen"/>
    <property type="evidence" value="ECO:0007669"/>
    <property type="project" value="UniProtKB-UniRule"/>
</dbReference>
<keyword evidence="7" id="KW-0812">Transmembrane</keyword>